<dbReference type="Pfam" id="PF04082">
    <property type="entry name" value="Fungal_trans"/>
    <property type="match status" value="1"/>
</dbReference>
<accession>A0A9P8XWD8</accession>
<gene>
    <name evidence="9" type="ORF">B0I36DRAFT_355159</name>
    <name evidence="8" type="ORF">B0I36DRAFT_356060</name>
</gene>
<evidence type="ECO:0000259" key="7">
    <source>
        <dbReference type="Pfam" id="PF04082"/>
    </source>
</evidence>
<proteinExistence type="predicted"/>
<dbReference type="EMBL" id="JAGTJQ010000012">
    <property type="protein sequence ID" value="KAH7016355.1"/>
    <property type="molecule type" value="Genomic_DNA"/>
</dbReference>
<evidence type="ECO:0000313" key="10">
    <source>
        <dbReference type="Proteomes" id="UP000756346"/>
    </source>
</evidence>
<evidence type="ECO:0000313" key="9">
    <source>
        <dbReference type="EMBL" id="KAH7016355.1"/>
    </source>
</evidence>
<evidence type="ECO:0000256" key="4">
    <source>
        <dbReference type="ARBA" id="ARBA00023242"/>
    </source>
</evidence>
<name>A0A9P8XWD8_9PEZI</name>
<dbReference type="GO" id="GO:0006351">
    <property type="term" value="P:DNA-templated transcription"/>
    <property type="evidence" value="ECO:0007669"/>
    <property type="project" value="InterPro"/>
</dbReference>
<evidence type="ECO:0000256" key="1">
    <source>
        <dbReference type="ARBA" id="ARBA00023015"/>
    </source>
</evidence>
<feature type="region of interest" description="Disordered" evidence="5">
    <location>
        <begin position="91"/>
        <end position="125"/>
    </location>
</feature>
<evidence type="ECO:0000256" key="5">
    <source>
        <dbReference type="SAM" id="MobiDB-lite"/>
    </source>
</evidence>
<dbReference type="Proteomes" id="UP000756346">
    <property type="component" value="Unassembled WGS sequence"/>
</dbReference>
<keyword evidence="10" id="KW-1185">Reference proteome</keyword>
<keyword evidence="3" id="KW-0804">Transcription</keyword>
<keyword evidence="6" id="KW-1133">Transmembrane helix</keyword>
<keyword evidence="4" id="KW-0539">Nucleus</keyword>
<protein>
    <recommendedName>
        <fullName evidence="7">Xylanolytic transcriptional activator regulatory domain-containing protein</fullName>
    </recommendedName>
</protein>
<comment type="caution">
    <text evidence="9">The sequence shown here is derived from an EMBL/GenBank/DDBJ whole genome shotgun (WGS) entry which is preliminary data.</text>
</comment>
<feature type="transmembrane region" description="Helical" evidence="6">
    <location>
        <begin position="283"/>
        <end position="302"/>
    </location>
</feature>
<feature type="domain" description="Xylanolytic transcriptional activator regulatory" evidence="7">
    <location>
        <begin position="209"/>
        <end position="328"/>
    </location>
</feature>
<feature type="transmembrane region" description="Helical" evidence="6">
    <location>
        <begin position="322"/>
        <end position="340"/>
    </location>
</feature>
<evidence type="ECO:0000256" key="6">
    <source>
        <dbReference type="SAM" id="Phobius"/>
    </source>
</evidence>
<dbReference type="PANTHER" id="PTHR47424:SF3">
    <property type="entry name" value="REGULATORY PROTEIN GAL4"/>
    <property type="match status" value="1"/>
</dbReference>
<dbReference type="RefSeq" id="XP_046005979.1">
    <property type="nucleotide sequence ID" value="XM_046157412.1"/>
</dbReference>
<evidence type="ECO:0000256" key="3">
    <source>
        <dbReference type="ARBA" id="ARBA00023163"/>
    </source>
</evidence>
<dbReference type="GO" id="GO:0008270">
    <property type="term" value="F:zinc ion binding"/>
    <property type="evidence" value="ECO:0007669"/>
    <property type="project" value="InterPro"/>
</dbReference>
<dbReference type="GO" id="GO:0000981">
    <property type="term" value="F:DNA-binding transcription factor activity, RNA polymerase II-specific"/>
    <property type="evidence" value="ECO:0007669"/>
    <property type="project" value="TreeGrafter"/>
</dbReference>
<dbReference type="InterPro" id="IPR007219">
    <property type="entry name" value="XnlR_reg_dom"/>
</dbReference>
<dbReference type="EMBL" id="JAGTJQ010000014">
    <property type="protein sequence ID" value="KAH7012682.1"/>
    <property type="molecule type" value="Genomic_DNA"/>
</dbReference>
<reference evidence="9" key="1">
    <citation type="journal article" date="2021" name="Nat. Commun.">
        <title>Genetic determinants of endophytism in the Arabidopsis root mycobiome.</title>
        <authorList>
            <person name="Mesny F."/>
            <person name="Miyauchi S."/>
            <person name="Thiergart T."/>
            <person name="Pickel B."/>
            <person name="Atanasova L."/>
            <person name="Karlsson M."/>
            <person name="Huettel B."/>
            <person name="Barry K.W."/>
            <person name="Haridas S."/>
            <person name="Chen C."/>
            <person name="Bauer D."/>
            <person name="Andreopoulos W."/>
            <person name="Pangilinan J."/>
            <person name="LaButti K."/>
            <person name="Riley R."/>
            <person name="Lipzen A."/>
            <person name="Clum A."/>
            <person name="Drula E."/>
            <person name="Henrissat B."/>
            <person name="Kohler A."/>
            <person name="Grigoriev I.V."/>
            <person name="Martin F.M."/>
            <person name="Hacquard S."/>
        </authorList>
    </citation>
    <scope>NUCLEOTIDE SEQUENCE</scope>
    <source>
        <strain evidence="9">MPI-CAGE-CH-0230</strain>
    </source>
</reference>
<sequence length="342" mass="37750">MARHRTSFLADIVPHDVMSGFRFVDPHIHPISQIFNESNTKSLNTAEAGLPELTASIKGVILLTAKSDQASESRRETDALRHLELSAEGLIRRASPVASTETPETRYGPAGNEQSNDPSPAECSNAEDYEFDESQDFDNTTDGMGSLVTEPGKVGYTGPQSGVAALKFLQTLHLYTPSDHPRPIPLDEPDTRSTSQASSADISHYVNDYFNIYHTSYPILHEGTFRARLSGAFVGGTDTSNNDVPFYKIARQSLTMDILEKGSLSYVQGLILRSNYLQKRNKPNSGFVLIGIGWSMALAIGLHREFGLPSSGPFTMEIRRRVWWTLFVFVPGAQLTLGNLRR</sequence>
<dbReference type="PANTHER" id="PTHR47424">
    <property type="entry name" value="REGULATORY PROTEIN GAL4"/>
    <property type="match status" value="1"/>
</dbReference>
<dbReference type="GO" id="GO:0000978">
    <property type="term" value="F:RNA polymerase II cis-regulatory region sequence-specific DNA binding"/>
    <property type="evidence" value="ECO:0007669"/>
    <property type="project" value="TreeGrafter"/>
</dbReference>
<evidence type="ECO:0000313" key="8">
    <source>
        <dbReference type="EMBL" id="KAH7012682.1"/>
    </source>
</evidence>
<evidence type="ECO:0000256" key="2">
    <source>
        <dbReference type="ARBA" id="ARBA00023125"/>
    </source>
</evidence>
<dbReference type="AlphaFoldDB" id="A0A9P8XWD8"/>
<dbReference type="GO" id="GO:0000435">
    <property type="term" value="P:positive regulation of transcription from RNA polymerase II promoter by galactose"/>
    <property type="evidence" value="ECO:0007669"/>
    <property type="project" value="TreeGrafter"/>
</dbReference>
<keyword evidence="6" id="KW-0812">Transmembrane</keyword>
<dbReference type="GO" id="GO:0005634">
    <property type="term" value="C:nucleus"/>
    <property type="evidence" value="ECO:0007669"/>
    <property type="project" value="TreeGrafter"/>
</dbReference>
<keyword evidence="2" id="KW-0238">DNA-binding</keyword>
<dbReference type="GeneID" id="70186958"/>
<keyword evidence="1" id="KW-0805">Transcription regulation</keyword>
<dbReference type="InterPro" id="IPR051127">
    <property type="entry name" value="Fungal_SecMet_Regulators"/>
</dbReference>
<keyword evidence="6" id="KW-0472">Membrane</keyword>
<dbReference type="OrthoDB" id="4758297at2759"/>
<dbReference type="CDD" id="cd12148">
    <property type="entry name" value="fungal_TF_MHR"/>
    <property type="match status" value="1"/>
</dbReference>
<organism evidence="9 10">
    <name type="scientific">Microdochium trichocladiopsis</name>
    <dbReference type="NCBI Taxonomy" id="1682393"/>
    <lineage>
        <taxon>Eukaryota</taxon>
        <taxon>Fungi</taxon>
        <taxon>Dikarya</taxon>
        <taxon>Ascomycota</taxon>
        <taxon>Pezizomycotina</taxon>
        <taxon>Sordariomycetes</taxon>
        <taxon>Xylariomycetidae</taxon>
        <taxon>Xylariales</taxon>
        <taxon>Microdochiaceae</taxon>
        <taxon>Microdochium</taxon>
    </lineage>
</organism>